<evidence type="ECO:0000313" key="7">
    <source>
        <dbReference type="Proteomes" id="UP000014480"/>
    </source>
</evidence>
<proteinExistence type="inferred from homology"/>
<name>A0A484FNR6_COLOR</name>
<keyword evidence="2" id="KW-0378">Hydrolase</keyword>
<protein>
    <submittedName>
        <fullName evidence="6">Acetylcholinesterase</fullName>
    </submittedName>
</protein>
<comment type="caution">
    <text evidence="6">The sequence shown here is derived from an EMBL/GenBank/DDBJ whole genome shotgun (WGS) entry which is preliminary data.</text>
</comment>
<dbReference type="STRING" id="1213857.A0A484FNR6"/>
<feature type="signal peptide" evidence="4">
    <location>
        <begin position="1"/>
        <end position="18"/>
    </location>
</feature>
<dbReference type="OrthoDB" id="408631at2759"/>
<evidence type="ECO:0000256" key="2">
    <source>
        <dbReference type="ARBA" id="ARBA00022801"/>
    </source>
</evidence>
<dbReference type="Pfam" id="PF00135">
    <property type="entry name" value="COesterase"/>
    <property type="match status" value="2"/>
</dbReference>
<feature type="chain" id="PRO_5019865481" evidence="4">
    <location>
        <begin position="19"/>
        <end position="721"/>
    </location>
</feature>
<reference evidence="7" key="1">
    <citation type="journal article" date="2013" name="New Phytol.">
        <title>Comparative genomic and transcriptomic analyses reveal the hemibiotrophic stage shift of Colletotrichum fungi.</title>
        <authorList>
            <person name="Gan P."/>
            <person name="Ikeda K."/>
            <person name="Irieda H."/>
            <person name="Narusaka M."/>
            <person name="O'Connell R.J."/>
            <person name="Narusaka Y."/>
            <person name="Takano Y."/>
            <person name="Kubo Y."/>
            <person name="Shirasu K."/>
        </authorList>
    </citation>
    <scope>NUCLEOTIDE SEQUENCE [LARGE SCALE GENOMIC DNA]</scope>
    <source>
        <strain evidence="7">104-T / ATCC 96160 / CBS 514.97 / LARS 414 / MAFF 240422</strain>
    </source>
</reference>
<sequence length="721" mass="78423">MFATLSLLYATTAFVVSAAVISSPDERDSRASLDVTTTAGTITGVINNTAPDVRQWLGVPYAEPPLGSLRFLPPLPKRPFGHLSTTAYRPSCMQQLSNASTPYTDVVPEFLINGGQSEDCLYVNVYAPLRPKEEKLPVFVYIPGGGFTGGGADSLYKISDQWIQKTQGHLFVIMNYRVNVFGFPSAKGAPQNAGLLDQRLVLEWTRDNIAAFGGDPDRITLWGQSAGGMSVGMYGYAWYQDPIVAGLIADSGAASTLTSNDPEHTTFTKFAGLLGCGNLTAEAELQCMQSVDAKVIQNTLSFGGGGLGFRPVVDDVTAFANSSQRLYDGKFADVPYITGANSNEGASLGAYDPKGMLPGQYENGLRSINCPVLLEVQNREKAGLATYYYEYAGNFSNISPLPWLGAMHSAELPIIFGTHFQYRSNSTEFEWKVADLMQDLWLSFATDASRGPRSDTFSWPKYSSASNRTVLFAADGNVAQLHSFRPLLLRGCLIIATTFQVTNINPTSTARLPRADFHDNLPNTTLGPGECCSVCIDLTNETQKPPTSFPSPLWQDVGRFLFPNPLDKCTNNALQNFEDYCGQKAQKQPKPKPIQKVMTASAGAPCDLVALPDKTGDVAHAEPTGQSITEDHDRSPRGPQSVEESHASDSNVGATKSLPEIPSSAVENNPHNKEQTHQFLMVRVPADRATDEQLQSLQTCAELLFHDAILYRMLYGPEERV</sequence>
<feature type="region of interest" description="Disordered" evidence="3">
    <location>
        <begin position="616"/>
        <end position="674"/>
    </location>
</feature>
<dbReference type="EMBL" id="AMCV02000021">
    <property type="protein sequence ID" value="TDZ19154.1"/>
    <property type="molecule type" value="Genomic_DNA"/>
</dbReference>
<feature type="domain" description="Carboxylesterase type B" evidence="5">
    <location>
        <begin position="368"/>
        <end position="472"/>
    </location>
</feature>
<evidence type="ECO:0000256" key="3">
    <source>
        <dbReference type="SAM" id="MobiDB-lite"/>
    </source>
</evidence>
<reference evidence="7" key="2">
    <citation type="journal article" date="2019" name="Mol. Plant Microbe Interact.">
        <title>Genome sequence resources for four phytopathogenic fungi from the Colletotrichum orbiculare species complex.</title>
        <authorList>
            <person name="Gan P."/>
            <person name="Tsushima A."/>
            <person name="Narusaka M."/>
            <person name="Narusaka Y."/>
            <person name="Takano Y."/>
            <person name="Kubo Y."/>
            <person name="Shirasu K."/>
        </authorList>
    </citation>
    <scope>GENOME REANNOTATION</scope>
    <source>
        <strain evidence="7">104-T / ATCC 96160 / CBS 514.97 / LARS 414 / MAFF 240422</strain>
    </source>
</reference>
<dbReference type="Gene3D" id="3.40.50.1820">
    <property type="entry name" value="alpha/beta hydrolase"/>
    <property type="match status" value="2"/>
</dbReference>
<dbReference type="InterPro" id="IPR050654">
    <property type="entry name" value="AChE-related_enzymes"/>
</dbReference>
<dbReference type="InterPro" id="IPR019819">
    <property type="entry name" value="Carboxylesterase_B_CS"/>
</dbReference>
<evidence type="ECO:0000313" key="6">
    <source>
        <dbReference type="EMBL" id="TDZ19154.1"/>
    </source>
</evidence>
<dbReference type="PROSITE" id="PS00122">
    <property type="entry name" value="CARBOXYLESTERASE_B_1"/>
    <property type="match status" value="1"/>
</dbReference>
<dbReference type="InterPro" id="IPR019826">
    <property type="entry name" value="Carboxylesterase_B_AS"/>
</dbReference>
<gene>
    <name evidence="6" type="primary">ACHE-1</name>
    <name evidence="6" type="ORF">Cob_v007948</name>
</gene>
<comment type="similarity">
    <text evidence="1">Belongs to the type-B carboxylesterase/lipase family.</text>
</comment>
<accession>A0A484FNR6</accession>
<dbReference type="GO" id="GO:0052689">
    <property type="term" value="F:carboxylic ester hydrolase activity"/>
    <property type="evidence" value="ECO:0007669"/>
    <property type="project" value="TreeGrafter"/>
</dbReference>
<evidence type="ECO:0000259" key="5">
    <source>
        <dbReference type="Pfam" id="PF00135"/>
    </source>
</evidence>
<keyword evidence="7" id="KW-1185">Reference proteome</keyword>
<evidence type="ECO:0000256" key="1">
    <source>
        <dbReference type="ARBA" id="ARBA00005964"/>
    </source>
</evidence>
<feature type="domain" description="Carboxylesterase type B" evidence="5">
    <location>
        <begin position="34"/>
        <end position="352"/>
    </location>
</feature>
<dbReference type="PANTHER" id="PTHR43918">
    <property type="entry name" value="ACETYLCHOLINESTERASE"/>
    <property type="match status" value="1"/>
</dbReference>
<dbReference type="InterPro" id="IPR029058">
    <property type="entry name" value="AB_hydrolase_fold"/>
</dbReference>
<dbReference type="PANTHER" id="PTHR43918:SF4">
    <property type="entry name" value="CARBOXYLIC ESTER HYDROLASE"/>
    <property type="match status" value="1"/>
</dbReference>
<organism evidence="6 7">
    <name type="scientific">Colletotrichum orbiculare (strain 104-T / ATCC 96160 / CBS 514.97 / LARS 414 / MAFF 240422)</name>
    <name type="common">Cucumber anthracnose fungus</name>
    <name type="synonym">Colletotrichum lagenarium</name>
    <dbReference type="NCBI Taxonomy" id="1213857"/>
    <lineage>
        <taxon>Eukaryota</taxon>
        <taxon>Fungi</taxon>
        <taxon>Dikarya</taxon>
        <taxon>Ascomycota</taxon>
        <taxon>Pezizomycotina</taxon>
        <taxon>Sordariomycetes</taxon>
        <taxon>Hypocreomycetidae</taxon>
        <taxon>Glomerellales</taxon>
        <taxon>Glomerellaceae</taxon>
        <taxon>Colletotrichum</taxon>
        <taxon>Colletotrichum orbiculare species complex</taxon>
    </lineage>
</organism>
<dbReference type="Proteomes" id="UP000014480">
    <property type="component" value="Unassembled WGS sequence"/>
</dbReference>
<dbReference type="AlphaFoldDB" id="A0A484FNR6"/>
<dbReference type="SUPFAM" id="SSF53474">
    <property type="entry name" value="alpha/beta-Hydrolases"/>
    <property type="match status" value="1"/>
</dbReference>
<dbReference type="PROSITE" id="PS00941">
    <property type="entry name" value="CARBOXYLESTERASE_B_2"/>
    <property type="match status" value="1"/>
</dbReference>
<keyword evidence="4" id="KW-0732">Signal</keyword>
<dbReference type="InterPro" id="IPR002018">
    <property type="entry name" value="CarbesteraseB"/>
</dbReference>
<evidence type="ECO:0000256" key="4">
    <source>
        <dbReference type="SAM" id="SignalP"/>
    </source>
</evidence>